<comment type="caution">
    <text evidence="1">The sequence shown here is derived from an EMBL/GenBank/DDBJ whole genome shotgun (WGS) entry which is preliminary data.</text>
</comment>
<gene>
    <name evidence="1" type="ORF">EVAR_36045_1</name>
</gene>
<reference evidence="1 2" key="1">
    <citation type="journal article" date="2019" name="Commun. Biol.">
        <title>The bagworm genome reveals a unique fibroin gene that provides high tensile strength.</title>
        <authorList>
            <person name="Kono N."/>
            <person name="Nakamura H."/>
            <person name="Ohtoshi R."/>
            <person name="Tomita M."/>
            <person name="Numata K."/>
            <person name="Arakawa K."/>
        </authorList>
    </citation>
    <scope>NUCLEOTIDE SEQUENCE [LARGE SCALE GENOMIC DNA]</scope>
</reference>
<proteinExistence type="predicted"/>
<dbReference type="Proteomes" id="UP000299102">
    <property type="component" value="Unassembled WGS sequence"/>
</dbReference>
<evidence type="ECO:0000313" key="2">
    <source>
        <dbReference type="Proteomes" id="UP000299102"/>
    </source>
</evidence>
<protein>
    <submittedName>
        <fullName evidence="1">Uncharacterized protein</fullName>
    </submittedName>
</protein>
<dbReference type="EMBL" id="BGZK01000631">
    <property type="protein sequence ID" value="GBP53675.1"/>
    <property type="molecule type" value="Genomic_DNA"/>
</dbReference>
<evidence type="ECO:0000313" key="1">
    <source>
        <dbReference type="EMBL" id="GBP53675.1"/>
    </source>
</evidence>
<sequence length="83" mass="9884">MRVWKRRFHIWPPHPYPLPGDLFLAPAELHKIMLRLPEKEGPGTRWNLYSSTEIATKEGDGGYKQSIQWDTENWSLPRELKER</sequence>
<dbReference type="AlphaFoldDB" id="A0A4C1WU62"/>
<keyword evidence="2" id="KW-1185">Reference proteome</keyword>
<organism evidence="1 2">
    <name type="scientific">Eumeta variegata</name>
    <name type="common">Bagworm moth</name>
    <name type="synonym">Eumeta japonica</name>
    <dbReference type="NCBI Taxonomy" id="151549"/>
    <lineage>
        <taxon>Eukaryota</taxon>
        <taxon>Metazoa</taxon>
        <taxon>Ecdysozoa</taxon>
        <taxon>Arthropoda</taxon>
        <taxon>Hexapoda</taxon>
        <taxon>Insecta</taxon>
        <taxon>Pterygota</taxon>
        <taxon>Neoptera</taxon>
        <taxon>Endopterygota</taxon>
        <taxon>Lepidoptera</taxon>
        <taxon>Glossata</taxon>
        <taxon>Ditrysia</taxon>
        <taxon>Tineoidea</taxon>
        <taxon>Psychidae</taxon>
        <taxon>Oiketicinae</taxon>
        <taxon>Eumeta</taxon>
    </lineage>
</organism>
<name>A0A4C1WU62_EUMVA</name>
<accession>A0A4C1WU62</accession>